<evidence type="ECO:0000313" key="3">
    <source>
        <dbReference type="Proteomes" id="UP001487740"/>
    </source>
</evidence>
<dbReference type="Proteomes" id="UP001487740">
    <property type="component" value="Unassembled WGS sequence"/>
</dbReference>
<accession>A0AAW0UME2</accession>
<evidence type="ECO:0000256" key="1">
    <source>
        <dbReference type="SAM" id="MobiDB-lite"/>
    </source>
</evidence>
<feature type="region of interest" description="Disordered" evidence="1">
    <location>
        <begin position="60"/>
        <end position="82"/>
    </location>
</feature>
<protein>
    <submittedName>
        <fullName evidence="2">Uncharacterized protein</fullName>
    </submittedName>
</protein>
<dbReference type="AlphaFoldDB" id="A0AAW0UME2"/>
<proteinExistence type="predicted"/>
<gene>
    <name evidence="2" type="ORF">O3P69_003665</name>
</gene>
<dbReference type="EMBL" id="JARAKH010000011">
    <property type="protein sequence ID" value="KAK8399787.1"/>
    <property type="molecule type" value="Genomic_DNA"/>
</dbReference>
<keyword evidence="3" id="KW-1185">Reference proteome</keyword>
<evidence type="ECO:0000313" key="2">
    <source>
        <dbReference type="EMBL" id="KAK8399787.1"/>
    </source>
</evidence>
<name>A0AAW0UME2_SCYPA</name>
<sequence length="82" mass="9105">MIFEVNKLQPARIASLSLHREGWPDPEQVTGYCLPSSWPAARDAGCVWLCTSRVNFTRDCDRHPAPGRRTQGNQAPVLPSST</sequence>
<feature type="compositionally biased region" description="Polar residues" evidence="1">
    <location>
        <begin position="70"/>
        <end position="82"/>
    </location>
</feature>
<organism evidence="2 3">
    <name type="scientific">Scylla paramamosain</name>
    <name type="common">Mud crab</name>
    <dbReference type="NCBI Taxonomy" id="85552"/>
    <lineage>
        <taxon>Eukaryota</taxon>
        <taxon>Metazoa</taxon>
        <taxon>Ecdysozoa</taxon>
        <taxon>Arthropoda</taxon>
        <taxon>Crustacea</taxon>
        <taxon>Multicrustacea</taxon>
        <taxon>Malacostraca</taxon>
        <taxon>Eumalacostraca</taxon>
        <taxon>Eucarida</taxon>
        <taxon>Decapoda</taxon>
        <taxon>Pleocyemata</taxon>
        <taxon>Brachyura</taxon>
        <taxon>Eubrachyura</taxon>
        <taxon>Portunoidea</taxon>
        <taxon>Portunidae</taxon>
        <taxon>Portuninae</taxon>
        <taxon>Scylla</taxon>
    </lineage>
</organism>
<reference evidence="2 3" key="1">
    <citation type="submission" date="2023-03" db="EMBL/GenBank/DDBJ databases">
        <title>High-quality genome of Scylla paramamosain provides insights in environmental adaptation.</title>
        <authorList>
            <person name="Zhang L."/>
        </authorList>
    </citation>
    <scope>NUCLEOTIDE SEQUENCE [LARGE SCALE GENOMIC DNA]</scope>
    <source>
        <strain evidence="2">LZ_2023a</strain>
        <tissue evidence="2">Muscle</tissue>
    </source>
</reference>
<comment type="caution">
    <text evidence="2">The sequence shown here is derived from an EMBL/GenBank/DDBJ whole genome shotgun (WGS) entry which is preliminary data.</text>
</comment>